<reference evidence="5" key="2">
    <citation type="submission" date="2023-01" db="EMBL/GenBank/DDBJ databases">
        <authorList>
            <person name="Sun Q."/>
            <person name="Evtushenko L."/>
        </authorList>
    </citation>
    <scope>NUCLEOTIDE SEQUENCE</scope>
    <source>
        <strain evidence="5">VKM Ac-1321</strain>
    </source>
</reference>
<dbReference type="GO" id="GO:0044550">
    <property type="term" value="P:secondary metabolite biosynthetic process"/>
    <property type="evidence" value="ECO:0007669"/>
    <property type="project" value="TreeGrafter"/>
</dbReference>
<dbReference type="CDD" id="cd00830">
    <property type="entry name" value="KAS_III"/>
    <property type="match status" value="1"/>
</dbReference>
<dbReference type="PANTHER" id="PTHR34069">
    <property type="entry name" value="3-OXOACYL-[ACYL-CARRIER-PROTEIN] SYNTHASE 3"/>
    <property type="match status" value="1"/>
</dbReference>
<accession>A0A9W6KLV4</accession>
<feature type="domain" description="Beta-ketoacyl-[acyl-carrier-protein] synthase III C-terminal" evidence="3">
    <location>
        <begin position="243"/>
        <end position="329"/>
    </location>
</feature>
<dbReference type="Pfam" id="PF08541">
    <property type="entry name" value="ACP_syn_III_C"/>
    <property type="match status" value="1"/>
</dbReference>
<proteinExistence type="predicted"/>
<organism evidence="5 6">
    <name type="scientific">Dactylosporangium matsuzakiense</name>
    <dbReference type="NCBI Taxonomy" id="53360"/>
    <lineage>
        <taxon>Bacteria</taxon>
        <taxon>Bacillati</taxon>
        <taxon>Actinomycetota</taxon>
        <taxon>Actinomycetes</taxon>
        <taxon>Micromonosporales</taxon>
        <taxon>Micromonosporaceae</taxon>
        <taxon>Dactylosporangium</taxon>
    </lineage>
</organism>
<name>A0A9W6KLV4_9ACTN</name>
<dbReference type="PANTHER" id="PTHR34069:SF2">
    <property type="entry name" value="BETA-KETOACYL-[ACYL-CARRIER-PROTEIN] SYNTHASE III"/>
    <property type="match status" value="1"/>
</dbReference>
<dbReference type="InterPro" id="IPR013751">
    <property type="entry name" value="ACP_syn_III_N"/>
</dbReference>
<reference evidence="5" key="1">
    <citation type="journal article" date="2014" name="Int. J. Syst. Evol. Microbiol.">
        <title>Complete genome sequence of Corynebacterium casei LMG S-19264T (=DSM 44701T), isolated from a smear-ripened cheese.</title>
        <authorList>
            <consortium name="US DOE Joint Genome Institute (JGI-PGF)"/>
            <person name="Walter F."/>
            <person name="Albersmeier A."/>
            <person name="Kalinowski J."/>
            <person name="Ruckert C."/>
        </authorList>
    </citation>
    <scope>NUCLEOTIDE SEQUENCE</scope>
    <source>
        <strain evidence="5">VKM Ac-1321</strain>
    </source>
</reference>
<evidence type="ECO:0000259" key="3">
    <source>
        <dbReference type="Pfam" id="PF08541"/>
    </source>
</evidence>
<feature type="domain" description="Beta-ketoacyl-[acyl-carrier-protein] synthase III N-terminal" evidence="4">
    <location>
        <begin position="112"/>
        <end position="185"/>
    </location>
</feature>
<dbReference type="RefSeq" id="WP_261962872.1">
    <property type="nucleotide sequence ID" value="NZ_BAAAXA010000003.1"/>
</dbReference>
<evidence type="ECO:0000259" key="4">
    <source>
        <dbReference type="Pfam" id="PF08545"/>
    </source>
</evidence>
<sequence length="337" mass="35212">MLSASFADVGVRGVGSYLPADAVSNRVVAARAGCTEEWIVRKTGIRSRRYAPPGEATSDLAVAAARNALDAAGVRAAALEWVVVATSTPDHPQPPTANLVQHRIGARRAAAFDLNAVCSGFVYALVTGARLLNRGGLGLVIGADVYSRIIDPADRRTAVLFGDGAGAVVLGPVRPGYGLLGSDLTGHGDDHELIRVPAGGSRLPASEKTVADRRHHFEMDGRGVREFVTRELPPAVDRLLRGCGVGRGDVEHFVPHQANGVMLDEVRPLLGLDRARMHVTVAEHGNTSAASIPLALDTAWRRGALGDGDRIVLAGFGGGMSVGTALLRWDGSSAPTP</sequence>
<keyword evidence="1" id="KW-0808">Transferase</keyword>
<evidence type="ECO:0000256" key="1">
    <source>
        <dbReference type="ARBA" id="ARBA00022679"/>
    </source>
</evidence>
<dbReference type="NCBIfam" id="NF006829">
    <property type="entry name" value="PRK09352.1"/>
    <property type="match status" value="1"/>
</dbReference>
<dbReference type="Gene3D" id="3.40.47.10">
    <property type="match status" value="1"/>
</dbReference>
<protein>
    <submittedName>
        <fullName evidence="5">3-oxoacyl-[acyl-carrier-protein] synthase 3</fullName>
    </submittedName>
</protein>
<dbReference type="Proteomes" id="UP001143480">
    <property type="component" value="Unassembled WGS sequence"/>
</dbReference>
<evidence type="ECO:0000313" key="6">
    <source>
        <dbReference type="Proteomes" id="UP001143480"/>
    </source>
</evidence>
<dbReference type="Pfam" id="PF08545">
    <property type="entry name" value="ACP_syn_III"/>
    <property type="match status" value="1"/>
</dbReference>
<dbReference type="InterPro" id="IPR013747">
    <property type="entry name" value="ACP_syn_III_C"/>
</dbReference>
<dbReference type="GO" id="GO:0006633">
    <property type="term" value="P:fatty acid biosynthetic process"/>
    <property type="evidence" value="ECO:0007669"/>
    <property type="project" value="InterPro"/>
</dbReference>
<evidence type="ECO:0000256" key="2">
    <source>
        <dbReference type="ARBA" id="ARBA00023315"/>
    </source>
</evidence>
<comment type="caution">
    <text evidence="5">The sequence shown here is derived from an EMBL/GenBank/DDBJ whole genome shotgun (WGS) entry which is preliminary data.</text>
</comment>
<dbReference type="SUPFAM" id="SSF53901">
    <property type="entry name" value="Thiolase-like"/>
    <property type="match status" value="1"/>
</dbReference>
<dbReference type="AlphaFoldDB" id="A0A9W6KLV4"/>
<dbReference type="GO" id="GO:0004315">
    <property type="term" value="F:3-oxoacyl-[acyl-carrier-protein] synthase activity"/>
    <property type="evidence" value="ECO:0007669"/>
    <property type="project" value="InterPro"/>
</dbReference>
<dbReference type="InterPro" id="IPR016039">
    <property type="entry name" value="Thiolase-like"/>
</dbReference>
<keyword evidence="2" id="KW-0012">Acyltransferase</keyword>
<evidence type="ECO:0000313" key="5">
    <source>
        <dbReference type="EMBL" id="GLL02944.1"/>
    </source>
</evidence>
<keyword evidence="6" id="KW-1185">Reference proteome</keyword>
<dbReference type="EMBL" id="BSFP01000027">
    <property type="protein sequence ID" value="GLL02944.1"/>
    <property type="molecule type" value="Genomic_DNA"/>
</dbReference>
<gene>
    <name evidence="5" type="primary">fabH</name>
    <name evidence="5" type="ORF">GCM10017581_046860</name>
</gene>